<dbReference type="CDD" id="cd00593">
    <property type="entry name" value="RIBOc"/>
    <property type="match status" value="1"/>
</dbReference>
<name>A0A9D1GT34_9MOLU</name>
<dbReference type="PROSITE" id="PS00517">
    <property type="entry name" value="RNASE_3_1"/>
    <property type="match status" value="1"/>
</dbReference>
<dbReference type="Gene3D" id="1.10.1520.10">
    <property type="entry name" value="Ribonuclease III domain"/>
    <property type="match status" value="1"/>
</dbReference>
<comment type="catalytic activity">
    <reaction evidence="1 9">
        <text>Endonucleolytic cleavage to 5'-phosphomonoester.</text>
        <dbReference type="EC" id="3.1.26.3"/>
    </reaction>
</comment>
<protein>
    <recommendedName>
        <fullName evidence="9">Ribonuclease 3</fullName>
        <ecNumber evidence="9">3.1.26.3</ecNumber>
    </recommendedName>
    <alternativeName>
        <fullName evidence="9">Ribonuclease III</fullName>
        <shortName evidence="9">RNase III</shortName>
    </alternativeName>
</protein>
<evidence type="ECO:0000256" key="3">
    <source>
        <dbReference type="ARBA" id="ARBA00022552"/>
    </source>
</evidence>
<dbReference type="CDD" id="cd10845">
    <property type="entry name" value="DSRM_RNAse_III_family"/>
    <property type="match status" value="1"/>
</dbReference>
<evidence type="ECO:0000256" key="7">
    <source>
        <dbReference type="ARBA" id="ARBA00022801"/>
    </source>
</evidence>
<dbReference type="FunFam" id="1.10.1520.10:FF:000001">
    <property type="entry name" value="Ribonuclease 3"/>
    <property type="match status" value="1"/>
</dbReference>
<comment type="similarity">
    <text evidence="2">Belongs to the ribonuclease III family.</text>
</comment>
<feature type="binding site" evidence="9">
    <location>
        <position position="115"/>
    </location>
    <ligand>
        <name>Mg(2+)</name>
        <dbReference type="ChEBI" id="CHEBI:18420"/>
    </ligand>
</feature>
<evidence type="ECO:0000256" key="6">
    <source>
        <dbReference type="ARBA" id="ARBA00022759"/>
    </source>
</evidence>
<keyword evidence="8 9" id="KW-0694">RNA-binding</keyword>
<dbReference type="GO" id="GO:0006397">
    <property type="term" value="P:mRNA processing"/>
    <property type="evidence" value="ECO:0007669"/>
    <property type="project" value="UniProtKB-UniRule"/>
</dbReference>
<evidence type="ECO:0000259" key="10">
    <source>
        <dbReference type="PROSITE" id="PS50137"/>
    </source>
</evidence>
<dbReference type="GO" id="GO:0004525">
    <property type="term" value="F:ribonuclease III activity"/>
    <property type="evidence" value="ECO:0007669"/>
    <property type="project" value="UniProtKB-UniRule"/>
</dbReference>
<dbReference type="PANTHER" id="PTHR11207:SF0">
    <property type="entry name" value="RIBONUCLEASE 3"/>
    <property type="match status" value="1"/>
</dbReference>
<keyword evidence="7 9" id="KW-0378">Hydrolase</keyword>
<comment type="cofactor">
    <cofactor evidence="9">
        <name>Mg(2+)</name>
        <dbReference type="ChEBI" id="CHEBI:18420"/>
    </cofactor>
</comment>
<dbReference type="GO" id="GO:0003725">
    <property type="term" value="F:double-stranded RNA binding"/>
    <property type="evidence" value="ECO:0007669"/>
    <property type="project" value="TreeGrafter"/>
</dbReference>
<feature type="domain" description="DRBM" evidence="10">
    <location>
        <begin position="153"/>
        <end position="221"/>
    </location>
</feature>
<comment type="caution">
    <text evidence="12">The sequence shown here is derived from an EMBL/GenBank/DDBJ whole genome shotgun (WGS) entry which is preliminary data.</text>
</comment>
<dbReference type="GO" id="GO:0006364">
    <property type="term" value="P:rRNA processing"/>
    <property type="evidence" value="ECO:0007669"/>
    <property type="project" value="UniProtKB-UniRule"/>
</dbReference>
<keyword evidence="9" id="KW-0699">rRNA-binding</keyword>
<sequence length="221" mass="25172">MRPLNKLEEKIGYSFIRKELLLLSLTHSSYANEHGTECNERLEYLGDAVLELAMSRYLYDKLHLDEGVLSKTRAKAVCEEALNVYADKIDLSAYLLLGNGEEHSGGRQRPAIIADAFEAVLGAVFLDSDFETVYRVIGKIVFPYYDLVMEFKDYKSIFQEKVQADKRTLHYEIVKDEGPANDKYYEAVVYMDEILMGRGCGKTKKEAEQNAAKQALMKEAK</sequence>
<dbReference type="SMART" id="SM00358">
    <property type="entry name" value="DSRM"/>
    <property type="match status" value="1"/>
</dbReference>
<evidence type="ECO:0000256" key="9">
    <source>
        <dbReference type="HAMAP-Rule" id="MF_00104"/>
    </source>
</evidence>
<accession>A0A9D1GT34</accession>
<evidence type="ECO:0000256" key="8">
    <source>
        <dbReference type="ARBA" id="ARBA00022884"/>
    </source>
</evidence>
<evidence type="ECO:0000313" key="12">
    <source>
        <dbReference type="EMBL" id="HIT50246.1"/>
    </source>
</evidence>
<comment type="subcellular location">
    <subcellularLocation>
        <location evidence="9">Cytoplasm</location>
    </subcellularLocation>
</comment>
<reference evidence="12" key="1">
    <citation type="submission" date="2020-10" db="EMBL/GenBank/DDBJ databases">
        <authorList>
            <person name="Gilroy R."/>
        </authorList>
    </citation>
    <scope>NUCLEOTIDE SEQUENCE</scope>
    <source>
        <strain evidence="12">ChiW17-6978</strain>
    </source>
</reference>
<evidence type="ECO:0000256" key="2">
    <source>
        <dbReference type="ARBA" id="ARBA00010183"/>
    </source>
</evidence>
<dbReference type="InterPro" id="IPR014720">
    <property type="entry name" value="dsRBD_dom"/>
</dbReference>
<dbReference type="SUPFAM" id="SSF54768">
    <property type="entry name" value="dsRNA-binding domain-like"/>
    <property type="match status" value="1"/>
</dbReference>
<proteinExistence type="inferred from homology"/>
<keyword evidence="9" id="KW-0963">Cytoplasm</keyword>
<evidence type="ECO:0000256" key="4">
    <source>
        <dbReference type="ARBA" id="ARBA00022664"/>
    </source>
</evidence>
<feature type="binding site" evidence="9">
    <location>
        <position position="43"/>
    </location>
    <ligand>
        <name>Mg(2+)</name>
        <dbReference type="ChEBI" id="CHEBI:18420"/>
    </ligand>
</feature>
<dbReference type="GO" id="GO:0046872">
    <property type="term" value="F:metal ion binding"/>
    <property type="evidence" value="ECO:0007669"/>
    <property type="project" value="UniProtKB-KW"/>
</dbReference>
<evidence type="ECO:0000256" key="1">
    <source>
        <dbReference type="ARBA" id="ARBA00000109"/>
    </source>
</evidence>
<dbReference type="HAMAP" id="MF_00104">
    <property type="entry name" value="RNase_III"/>
    <property type="match status" value="1"/>
</dbReference>
<dbReference type="PROSITE" id="PS50137">
    <property type="entry name" value="DS_RBD"/>
    <property type="match status" value="1"/>
</dbReference>
<comment type="function">
    <text evidence="9">Digests double-stranded RNA. Involved in the processing of primary rRNA transcript to yield the immediate precursors to the large and small rRNAs (23S and 16S). Processes some mRNAs, and tRNAs when they are encoded in the rRNA operon. Processes pre-crRNA and tracrRNA of type II CRISPR loci if present in the organism.</text>
</comment>
<keyword evidence="5 9" id="KW-0540">Nuclease</keyword>
<keyword evidence="3 9" id="KW-0698">rRNA processing</keyword>
<feature type="binding site" evidence="9">
    <location>
        <position position="118"/>
    </location>
    <ligand>
        <name>Mg(2+)</name>
        <dbReference type="ChEBI" id="CHEBI:18420"/>
    </ligand>
</feature>
<dbReference type="GO" id="GO:0005737">
    <property type="term" value="C:cytoplasm"/>
    <property type="evidence" value="ECO:0007669"/>
    <property type="project" value="UniProtKB-SubCell"/>
</dbReference>
<dbReference type="InterPro" id="IPR000999">
    <property type="entry name" value="RNase_III_dom"/>
</dbReference>
<dbReference type="SMART" id="SM00535">
    <property type="entry name" value="RIBOc"/>
    <property type="match status" value="1"/>
</dbReference>
<dbReference type="GO" id="GO:0019843">
    <property type="term" value="F:rRNA binding"/>
    <property type="evidence" value="ECO:0007669"/>
    <property type="project" value="UniProtKB-KW"/>
</dbReference>
<comment type="subunit">
    <text evidence="9">Homodimer.</text>
</comment>
<dbReference type="EMBL" id="DVLF01000136">
    <property type="protein sequence ID" value="HIT50246.1"/>
    <property type="molecule type" value="Genomic_DNA"/>
</dbReference>
<dbReference type="Pfam" id="PF14622">
    <property type="entry name" value="Ribonucleas_3_3"/>
    <property type="match status" value="1"/>
</dbReference>
<reference evidence="12" key="2">
    <citation type="journal article" date="2021" name="PeerJ">
        <title>Extensive microbial diversity within the chicken gut microbiome revealed by metagenomics and culture.</title>
        <authorList>
            <person name="Gilroy R."/>
            <person name="Ravi A."/>
            <person name="Getino M."/>
            <person name="Pursley I."/>
            <person name="Horton D.L."/>
            <person name="Alikhan N.F."/>
            <person name="Baker D."/>
            <person name="Gharbi K."/>
            <person name="Hall N."/>
            <person name="Watson M."/>
            <person name="Adriaenssens E.M."/>
            <person name="Foster-Nyarko E."/>
            <person name="Jarju S."/>
            <person name="Secka A."/>
            <person name="Antonio M."/>
            <person name="Oren A."/>
            <person name="Chaudhuri R.R."/>
            <person name="La Ragione R."/>
            <person name="Hildebrand F."/>
            <person name="Pallen M.J."/>
        </authorList>
    </citation>
    <scope>NUCLEOTIDE SEQUENCE</scope>
    <source>
        <strain evidence="12">ChiW17-6978</strain>
    </source>
</reference>
<feature type="domain" description="RNase III" evidence="11">
    <location>
        <begin position="4"/>
        <end position="129"/>
    </location>
</feature>
<dbReference type="InterPro" id="IPR036389">
    <property type="entry name" value="RNase_III_sf"/>
</dbReference>
<gene>
    <name evidence="9 12" type="primary">rnc</name>
    <name evidence="12" type="ORF">IAD46_04390</name>
</gene>
<organism evidence="12 13">
    <name type="scientific">Candidatus Pelethenecus faecipullorum</name>
    <dbReference type="NCBI Taxonomy" id="2840900"/>
    <lineage>
        <taxon>Bacteria</taxon>
        <taxon>Bacillati</taxon>
        <taxon>Mycoplasmatota</taxon>
        <taxon>Mollicutes</taxon>
        <taxon>Candidatus Pelethenecus</taxon>
    </lineage>
</organism>
<keyword evidence="9" id="KW-0479">Metal-binding</keyword>
<dbReference type="PANTHER" id="PTHR11207">
    <property type="entry name" value="RIBONUCLEASE III"/>
    <property type="match status" value="1"/>
</dbReference>
<dbReference type="NCBIfam" id="TIGR02191">
    <property type="entry name" value="RNaseIII"/>
    <property type="match status" value="1"/>
</dbReference>
<dbReference type="GO" id="GO:0010468">
    <property type="term" value="P:regulation of gene expression"/>
    <property type="evidence" value="ECO:0007669"/>
    <property type="project" value="TreeGrafter"/>
</dbReference>
<feature type="active site" evidence="9">
    <location>
        <position position="47"/>
    </location>
</feature>
<dbReference type="SUPFAM" id="SSF69065">
    <property type="entry name" value="RNase III domain-like"/>
    <property type="match status" value="1"/>
</dbReference>
<dbReference type="Proteomes" id="UP000886758">
    <property type="component" value="Unassembled WGS sequence"/>
</dbReference>
<feature type="active site" evidence="9">
    <location>
        <position position="118"/>
    </location>
</feature>
<evidence type="ECO:0000259" key="11">
    <source>
        <dbReference type="PROSITE" id="PS50142"/>
    </source>
</evidence>
<keyword evidence="9" id="KW-0460">Magnesium</keyword>
<dbReference type="EC" id="3.1.26.3" evidence="9"/>
<keyword evidence="6 9" id="KW-0255">Endonuclease</keyword>
<dbReference type="InterPro" id="IPR011907">
    <property type="entry name" value="RNase_III"/>
</dbReference>
<keyword evidence="9" id="KW-0819">tRNA processing</keyword>
<evidence type="ECO:0000256" key="5">
    <source>
        <dbReference type="ARBA" id="ARBA00022722"/>
    </source>
</evidence>
<dbReference type="PROSITE" id="PS50142">
    <property type="entry name" value="RNASE_3_2"/>
    <property type="match status" value="1"/>
</dbReference>
<dbReference type="GO" id="GO:0008033">
    <property type="term" value="P:tRNA processing"/>
    <property type="evidence" value="ECO:0007669"/>
    <property type="project" value="UniProtKB-KW"/>
</dbReference>
<dbReference type="Gene3D" id="3.30.160.20">
    <property type="match status" value="1"/>
</dbReference>
<dbReference type="AlphaFoldDB" id="A0A9D1GT34"/>
<keyword evidence="4 9" id="KW-0507">mRNA processing</keyword>
<dbReference type="Pfam" id="PF00035">
    <property type="entry name" value="dsrm"/>
    <property type="match status" value="1"/>
</dbReference>
<evidence type="ECO:0000313" key="13">
    <source>
        <dbReference type="Proteomes" id="UP000886758"/>
    </source>
</evidence>